<dbReference type="CDD" id="cd06550">
    <property type="entry name" value="TM_ABC_iron-siderophores_like"/>
    <property type="match status" value="1"/>
</dbReference>
<evidence type="ECO:0000313" key="9">
    <source>
        <dbReference type="EMBL" id="SFQ66533.1"/>
    </source>
</evidence>
<feature type="transmembrane region" description="Helical" evidence="8">
    <location>
        <begin position="9"/>
        <end position="28"/>
    </location>
</feature>
<feature type="transmembrane region" description="Helical" evidence="8">
    <location>
        <begin position="62"/>
        <end position="82"/>
    </location>
</feature>
<protein>
    <submittedName>
        <fullName evidence="9">Iron complex transport system permease protein</fullName>
    </submittedName>
</protein>
<dbReference type="SUPFAM" id="SSF81345">
    <property type="entry name" value="ABC transporter involved in vitamin B12 uptake, BtuC"/>
    <property type="match status" value="1"/>
</dbReference>
<evidence type="ECO:0000256" key="6">
    <source>
        <dbReference type="ARBA" id="ARBA00022989"/>
    </source>
</evidence>
<evidence type="ECO:0000256" key="8">
    <source>
        <dbReference type="SAM" id="Phobius"/>
    </source>
</evidence>
<dbReference type="Gene3D" id="1.10.3470.10">
    <property type="entry name" value="ABC transporter involved in vitamin B12 uptake, BtuC"/>
    <property type="match status" value="1"/>
</dbReference>
<dbReference type="Pfam" id="PF01032">
    <property type="entry name" value="FecCD"/>
    <property type="match status" value="1"/>
</dbReference>
<comment type="caution">
    <text evidence="9">The sequence shown here is derived from an EMBL/GenBank/DDBJ whole genome shotgun (WGS) entry which is preliminary data.</text>
</comment>
<evidence type="ECO:0000256" key="7">
    <source>
        <dbReference type="ARBA" id="ARBA00023136"/>
    </source>
</evidence>
<gene>
    <name evidence="9" type="ORF">SAMN02745910_02627</name>
</gene>
<evidence type="ECO:0000256" key="3">
    <source>
        <dbReference type="ARBA" id="ARBA00022448"/>
    </source>
</evidence>
<reference evidence="9 10" key="1">
    <citation type="submission" date="2016-10" db="EMBL/GenBank/DDBJ databases">
        <authorList>
            <person name="Varghese N."/>
            <person name="Submissions S."/>
        </authorList>
    </citation>
    <scope>NUCLEOTIDE SEQUENCE [LARGE SCALE GENOMIC DNA]</scope>
    <source>
        <strain evidence="9 10">DSM 13796</strain>
    </source>
</reference>
<feature type="transmembrane region" description="Helical" evidence="8">
    <location>
        <begin position="158"/>
        <end position="178"/>
    </location>
</feature>
<dbReference type="InterPro" id="IPR037294">
    <property type="entry name" value="ABC_BtuC-like"/>
</dbReference>
<dbReference type="EMBL" id="FOXX01000006">
    <property type="protein sequence ID" value="SFQ66533.1"/>
    <property type="molecule type" value="Genomic_DNA"/>
</dbReference>
<dbReference type="RefSeq" id="WP_061805322.1">
    <property type="nucleotide sequence ID" value="NZ_FOXX01000006.1"/>
</dbReference>
<keyword evidence="5 8" id="KW-0812">Transmembrane</keyword>
<sequence>MPKDSWQRYTLTIIILLLLILTTGYFSLTSGAFEMTVRNVVETLLRINEDPKYDLVIFDFRLPRILIAGLVGLGLGIAGAVIQGITRNGLADSGVLGINGGAGTAIVLFMFFFQGQIANAGFFSLMIMPIFGLCGGLLAAFLIFIFSWQNGRIDTGRLILTGIAISSGFGALSLYLSLKMNSSDFEMATVWLSGSIYDANWQYVLSVVPWLLILIPLLYRKAHLLDLFQLEESSIKSLGVSVEKEKVLLLLGSIGIVSACVAVSGSIAFVGLLSPHIARRLVGVHHRRVIPVCGGIGMLLVLLSDYIGKTIFQPLELPVGIVLSIIGVPYFLYLLSKAKA</sequence>
<proteinExistence type="inferred from homology"/>
<comment type="similarity">
    <text evidence="2">Belongs to the binding-protein-dependent transport system permease family. FecCD subfamily.</text>
</comment>
<feature type="transmembrane region" description="Helical" evidence="8">
    <location>
        <begin position="289"/>
        <end position="308"/>
    </location>
</feature>
<feature type="transmembrane region" description="Helical" evidence="8">
    <location>
        <begin position="315"/>
        <end position="335"/>
    </location>
</feature>
<dbReference type="Proteomes" id="UP000182762">
    <property type="component" value="Unassembled WGS sequence"/>
</dbReference>
<keyword evidence="4" id="KW-1003">Cell membrane</keyword>
<feature type="transmembrane region" description="Helical" evidence="8">
    <location>
        <begin position="120"/>
        <end position="146"/>
    </location>
</feature>
<dbReference type="InterPro" id="IPR000522">
    <property type="entry name" value="ABC_transptr_permease_BtuC"/>
</dbReference>
<evidence type="ECO:0000256" key="2">
    <source>
        <dbReference type="ARBA" id="ARBA00007935"/>
    </source>
</evidence>
<comment type="subcellular location">
    <subcellularLocation>
        <location evidence="1">Cell membrane</location>
        <topology evidence="1">Multi-pass membrane protein</topology>
    </subcellularLocation>
</comment>
<keyword evidence="10" id="KW-1185">Reference proteome</keyword>
<dbReference type="GeneID" id="93711271"/>
<keyword evidence="7 8" id="KW-0472">Membrane</keyword>
<dbReference type="PANTHER" id="PTHR30472:SF23">
    <property type="entry name" value="IRON-UPTAKE SYSTEM PERMEASE PROTEIN FEUC"/>
    <property type="match status" value="1"/>
</dbReference>
<evidence type="ECO:0000313" key="10">
    <source>
        <dbReference type="Proteomes" id="UP000182762"/>
    </source>
</evidence>
<accession>A0A1I6AD36</accession>
<evidence type="ECO:0000256" key="4">
    <source>
        <dbReference type="ARBA" id="ARBA00022475"/>
    </source>
</evidence>
<feature type="transmembrane region" description="Helical" evidence="8">
    <location>
        <begin position="94"/>
        <end position="114"/>
    </location>
</feature>
<feature type="transmembrane region" description="Helical" evidence="8">
    <location>
        <begin position="247"/>
        <end position="269"/>
    </location>
</feature>
<keyword evidence="3" id="KW-0813">Transport</keyword>
<keyword evidence="6 8" id="KW-1133">Transmembrane helix</keyword>
<name>A0A1I6AD36_9BACI</name>
<organism evidence="9 10">
    <name type="scientific">Priestia endophytica DSM 13796</name>
    <dbReference type="NCBI Taxonomy" id="1121089"/>
    <lineage>
        <taxon>Bacteria</taxon>
        <taxon>Bacillati</taxon>
        <taxon>Bacillota</taxon>
        <taxon>Bacilli</taxon>
        <taxon>Bacillales</taxon>
        <taxon>Bacillaceae</taxon>
        <taxon>Priestia</taxon>
    </lineage>
</organism>
<evidence type="ECO:0000256" key="5">
    <source>
        <dbReference type="ARBA" id="ARBA00022692"/>
    </source>
</evidence>
<evidence type="ECO:0000256" key="1">
    <source>
        <dbReference type="ARBA" id="ARBA00004651"/>
    </source>
</evidence>
<dbReference type="PANTHER" id="PTHR30472">
    <property type="entry name" value="FERRIC ENTEROBACTIN TRANSPORT SYSTEM PERMEASE PROTEIN"/>
    <property type="match status" value="1"/>
</dbReference>